<evidence type="ECO:0008006" key="4">
    <source>
        <dbReference type="Google" id="ProtNLM"/>
    </source>
</evidence>
<feature type="signal peptide" evidence="1">
    <location>
        <begin position="1"/>
        <end position="22"/>
    </location>
</feature>
<proteinExistence type="predicted"/>
<protein>
    <recommendedName>
        <fullName evidence="4">DUF2599 domain-containing protein</fullName>
    </recommendedName>
</protein>
<accession>A0A1A3GSM9</accession>
<dbReference type="STRING" id="56689.GCA_001291445_04138"/>
<dbReference type="AlphaFoldDB" id="A0A1A3GSM9"/>
<organism evidence="2 3">
    <name type="scientific">Mycolicibacterium mucogenicum</name>
    <name type="common">Mycobacterium mucogenicum</name>
    <dbReference type="NCBI Taxonomy" id="56689"/>
    <lineage>
        <taxon>Bacteria</taxon>
        <taxon>Bacillati</taxon>
        <taxon>Actinomycetota</taxon>
        <taxon>Actinomycetes</taxon>
        <taxon>Mycobacteriales</taxon>
        <taxon>Mycobacteriaceae</taxon>
        <taxon>Mycolicibacterium</taxon>
    </lineage>
</organism>
<evidence type="ECO:0000256" key="1">
    <source>
        <dbReference type="SAM" id="SignalP"/>
    </source>
</evidence>
<dbReference type="RefSeq" id="WP_064984358.1">
    <property type="nucleotide sequence ID" value="NZ_LZLC01000202.1"/>
</dbReference>
<keyword evidence="1" id="KW-0732">Signal</keyword>
<dbReference type="Proteomes" id="UP000093898">
    <property type="component" value="Unassembled WGS sequence"/>
</dbReference>
<dbReference type="Pfam" id="PF10783">
    <property type="entry name" value="DUF2599"/>
    <property type="match status" value="1"/>
</dbReference>
<reference evidence="2 3" key="1">
    <citation type="submission" date="2016-06" db="EMBL/GenBank/DDBJ databases">
        <authorList>
            <person name="Kjaerup R.B."/>
            <person name="Dalgaard T.S."/>
            <person name="Juul-Madsen H.R."/>
        </authorList>
    </citation>
    <scope>NUCLEOTIDE SEQUENCE [LARGE SCALE GENOMIC DNA]</scope>
    <source>
        <strain evidence="2 3">1127319.6</strain>
    </source>
</reference>
<dbReference type="EMBL" id="LZLC01000202">
    <property type="protein sequence ID" value="OBJ38339.1"/>
    <property type="molecule type" value="Genomic_DNA"/>
</dbReference>
<feature type="chain" id="PRO_5008323340" description="DUF2599 domain-containing protein" evidence="1">
    <location>
        <begin position="23"/>
        <end position="143"/>
    </location>
</feature>
<dbReference type="InterPro" id="IPR019719">
    <property type="entry name" value="DUF2599"/>
</dbReference>
<comment type="caution">
    <text evidence="2">The sequence shown here is derived from an EMBL/GenBank/DDBJ whole genome shotgun (WGS) entry which is preliminary data.</text>
</comment>
<gene>
    <name evidence="2" type="ORF">A5630_30200</name>
</gene>
<sequence>MRSLRFAVLAAAALTLAPPSAADPTEPVPQPVPAVPAPPYVDHTRWTQWDGATSLRVYPTPAGRRASGLGATQSGDEAWSEVLNLAPDADTPGMRAQFMCHWYFAEAGAPGKTSWNLEPWRPVVDDNQMVRARCNPGGTEEPF</sequence>
<evidence type="ECO:0000313" key="3">
    <source>
        <dbReference type="Proteomes" id="UP000093898"/>
    </source>
</evidence>
<name>A0A1A3GSM9_MYCMU</name>
<evidence type="ECO:0000313" key="2">
    <source>
        <dbReference type="EMBL" id="OBJ38339.1"/>
    </source>
</evidence>
<dbReference type="OrthoDB" id="4412570at2"/>